<dbReference type="Gene3D" id="1.25.10.10">
    <property type="entry name" value="Leucine-rich Repeat Variant"/>
    <property type="match status" value="1"/>
</dbReference>
<proteinExistence type="predicted"/>
<dbReference type="GO" id="GO:0070628">
    <property type="term" value="F:proteasome binding"/>
    <property type="evidence" value="ECO:0007669"/>
    <property type="project" value="InterPro"/>
</dbReference>
<dbReference type="GO" id="GO:0016504">
    <property type="term" value="F:peptidase activator activity"/>
    <property type="evidence" value="ECO:0007669"/>
    <property type="project" value="InterPro"/>
</dbReference>
<name>A0A336KG12_CULSO</name>
<dbReference type="InterPro" id="IPR035309">
    <property type="entry name" value="PSME4"/>
</dbReference>
<sequence length="222" mass="25078">MKIALTLPTQIDAVLDKITEISLSSSWSARLAVVDLLQVLVFHNMAIFLSRDDWIEKVQAIVLRLLEDNVLEVREKASEVLCGMLHCSFLSTTDKLLELFKKKCKTKITIKRGRGIATSSCSIEANLESRESDAVRIRHTGVLGLCAFISAYPYDVPEFVPNVFEHLGAHLNDPQPIPSTIRKTMGDFKRTHHDNWEQHQLKFTEDQLAVLSDLTVPPSYYA</sequence>
<dbReference type="InterPro" id="IPR011989">
    <property type="entry name" value="ARM-like"/>
</dbReference>
<dbReference type="InterPro" id="IPR016024">
    <property type="entry name" value="ARM-type_fold"/>
</dbReference>
<dbReference type="Pfam" id="PF11919">
    <property type="entry name" value="PSME4_C"/>
    <property type="match status" value="1"/>
</dbReference>
<dbReference type="GO" id="GO:0010499">
    <property type="term" value="P:proteasomal ubiquitin-independent protein catabolic process"/>
    <property type="evidence" value="ECO:0007669"/>
    <property type="project" value="TreeGrafter"/>
</dbReference>
<dbReference type="EMBL" id="UFQT01000380">
    <property type="protein sequence ID" value="SSX23754.1"/>
    <property type="molecule type" value="Genomic_DNA"/>
</dbReference>
<accession>A0A336KG12</accession>
<dbReference type="VEuPathDB" id="VectorBase:CSON009560"/>
<reference evidence="3" key="2">
    <citation type="submission" date="2018-07" db="EMBL/GenBank/DDBJ databases">
        <authorList>
            <person name="Quirk P.G."/>
            <person name="Krulwich T.A."/>
        </authorList>
    </citation>
    <scope>NUCLEOTIDE SEQUENCE</scope>
</reference>
<gene>
    <name evidence="2" type="primary">CSON009560</name>
</gene>
<dbReference type="GO" id="GO:0005634">
    <property type="term" value="C:nucleus"/>
    <property type="evidence" value="ECO:0007669"/>
    <property type="project" value="TreeGrafter"/>
</dbReference>
<evidence type="ECO:0000259" key="1">
    <source>
        <dbReference type="Pfam" id="PF11919"/>
    </source>
</evidence>
<feature type="domain" description="Proteasome activator complex subunit 4 C-terminal" evidence="1">
    <location>
        <begin position="137"/>
        <end position="222"/>
    </location>
</feature>
<dbReference type="GO" id="GO:0005829">
    <property type="term" value="C:cytosol"/>
    <property type="evidence" value="ECO:0007669"/>
    <property type="project" value="TreeGrafter"/>
</dbReference>
<dbReference type="SUPFAM" id="SSF48371">
    <property type="entry name" value="ARM repeat"/>
    <property type="match status" value="1"/>
</dbReference>
<dbReference type="EMBL" id="UFQS01000380">
    <property type="protein sequence ID" value="SSX03389.1"/>
    <property type="molecule type" value="Genomic_DNA"/>
</dbReference>
<evidence type="ECO:0000313" key="3">
    <source>
        <dbReference type="EMBL" id="SSX23754.1"/>
    </source>
</evidence>
<dbReference type="PANTHER" id="PTHR32170">
    <property type="entry name" value="PROTEASOME ACTIVATOR COMPLEX SUBUNIT 4"/>
    <property type="match status" value="1"/>
</dbReference>
<dbReference type="PANTHER" id="PTHR32170:SF3">
    <property type="entry name" value="PROTEASOME ACTIVATOR COMPLEX SUBUNIT 4"/>
    <property type="match status" value="1"/>
</dbReference>
<evidence type="ECO:0000313" key="2">
    <source>
        <dbReference type="EMBL" id="SSX03389.1"/>
    </source>
</evidence>
<protein>
    <submittedName>
        <fullName evidence="2">CSON009560 protein</fullName>
    </submittedName>
</protein>
<reference evidence="2" key="1">
    <citation type="submission" date="2018-04" db="EMBL/GenBank/DDBJ databases">
        <authorList>
            <person name="Go L.Y."/>
            <person name="Mitchell J.A."/>
        </authorList>
    </citation>
    <scope>NUCLEOTIDE SEQUENCE</scope>
    <source>
        <tissue evidence="2">Whole organism</tissue>
    </source>
</reference>
<dbReference type="AlphaFoldDB" id="A0A336KG12"/>
<organism evidence="2">
    <name type="scientific">Culicoides sonorensis</name>
    <name type="common">Biting midge</name>
    <dbReference type="NCBI Taxonomy" id="179676"/>
    <lineage>
        <taxon>Eukaryota</taxon>
        <taxon>Metazoa</taxon>
        <taxon>Ecdysozoa</taxon>
        <taxon>Arthropoda</taxon>
        <taxon>Hexapoda</taxon>
        <taxon>Insecta</taxon>
        <taxon>Pterygota</taxon>
        <taxon>Neoptera</taxon>
        <taxon>Endopterygota</taxon>
        <taxon>Diptera</taxon>
        <taxon>Nematocera</taxon>
        <taxon>Chironomoidea</taxon>
        <taxon>Ceratopogonidae</taxon>
        <taxon>Ceratopogoninae</taxon>
        <taxon>Culicoides</taxon>
        <taxon>Monoculicoides</taxon>
    </lineage>
</organism>
<dbReference type="InterPro" id="IPR021843">
    <property type="entry name" value="PSME4_C"/>
</dbReference>